<evidence type="ECO:0000313" key="4">
    <source>
        <dbReference type="Proteomes" id="UP000676967"/>
    </source>
</evidence>
<evidence type="ECO:0000259" key="2">
    <source>
        <dbReference type="Pfam" id="PF12245"/>
    </source>
</evidence>
<dbReference type="RefSeq" id="WP_189332179.1">
    <property type="nucleotide sequence ID" value="NZ_AP023356.1"/>
</dbReference>
<keyword evidence="1" id="KW-0732">Signal</keyword>
<feature type="domain" description="Ig-like" evidence="2">
    <location>
        <begin position="371"/>
        <end position="398"/>
    </location>
</feature>
<name>A0ABM7LW45_9ACTN</name>
<feature type="signal peptide" evidence="1">
    <location>
        <begin position="1"/>
        <end position="26"/>
    </location>
</feature>
<sequence length="487" mass="52071">MRHRTVALSTLTTLAAGLVFASPAQAADGPVTDLGIAPGARVNRTVELRPTVAAEADVAQLQLWANNAPVAYDYAAPWSLSWNTRGIIDQDVPVYLVAVDKDGNKTPTGKVTVRVDNYAPLASFPQGWGSSQQYPASNNSFTGIQRFSLTPAGDADTVRWIQLSVGGQVIDTATAAPWPVTWDTSAFPEGVVKLTATTTDDLGNTTQNSAWLWVDRTGPATTVRFPQVAGYVSVHQPLAVEASDPATVDRAELYLNGVLADTATLNGAGVADLDLAAGTANGPATLTVKTYDHLGNVTEQTRSVVVDNDKPVAAGAPGSSYLRGTFGAGVSNFRDATGAAYLAVYFDDFRGTGFTERSPWYVHVNSRAVADGRHTLAWDVKDKAGNLTQLRRSVYVDNTAPAVRFGTAPKNRAKLTRKVTVKAIAADRFGIARVQLLVNGKVVATDSKAAFSFTLNPKKFGKKFTVQLRAYDRAGNVKYSTKRTYRR</sequence>
<dbReference type="Gene3D" id="2.60.40.10">
    <property type="entry name" value="Immunoglobulins"/>
    <property type="match status" value="4"/>
</dbReference>
<dbReference type="Pfam" id="PF12245">
    <property type="entry name" value="Big_3_2"/>
    <property type="match status" value="1"/>
</dbReference>
<organism evidence="3 4">
    <name type="scientific">Actinoplanes ianthinogenes</name>
    <dbReference type="NCBI Taxonomy" id="122358"/>
    <lineage>
        <taxon>Bacteria</taxon>
        <taxon>Bacillati</taxon>
        <taxon>Actinomycetota</taxon>
        <taxon>Actinomycetes</taxon>
        <taxon>Micromonosporales</taxon>
        <taxon>Micromonosporaceae</taxon>
        <taxon>Actinoplanes</taxon>
    </lineage>
</organism>
<evidence type="ECO:0000313" key="3">
    <source>
        <dbReference type="EMBL" id="BCJ43421.1"/>
    </source>
</evidence>
<gene>
    <name evidence="3" type="ORF">Aiant_40780</name>
</gene>
<dbReference type="Proteomes" id="UP000676967">
    <property type="component" value="Chromosome"/>
</dbReference>
<evidence type="ECO:0000256" key="1">
    <source>
        <dbReference type="SAM" id="SignalP"/>
    </source>
</evidence>
<reference evidence="3 4" key="1">
    <citation type="submission" date="2020-08" db="EMBL/GenBank/DDBJ databases">
        <title>Whole genome shotgun sequence of Actinoplanes ianthinogenes NBRC 13996.</title>
        <authorList>
            <person name="Komaki H."/>
            <person name="Tamura T."/>
        </authorList>
    </citation>
    <scope>NUCLEOTIDE SEQUENCE [LARGE SCALE GENOMIC DNA]</scope>
    <source>
        <strain evidence="3 4">NBRC 13996</strain>
    </source>
</reference>
<proteinExistence type="predicted"/>
<dbReference type="InterPro" id="IPR022038">
    <property type="entry name" value="Ig-like_bact"/>
</dbReference>
<keyword evidence="4" id="KW-1185">Reference proteome</keyword>
<protein>
    <recommendedName>
        <fullName evidence="2">Ig-like domain-containing protein</fullName>
    </recommendedName>
</protein>
<dbReference type="InterPro" id="IPR013783">
    <property type="entry name" value="Ig-like_fold"/>
</dbReference>
<feature type="chain" id="PRO_5045982027" description="Ig-like domain-containing protein" evidence="1">
    <location>
        <begin position="27"/>
        <end position="487"/>
    </location>
</feature>
<dbReference type="Pfam" id="PF17957">
    <property type="entry name" value="Big_7"/>
    <property type="match status" value="2"/>
</dbReference>
<accession>A0ABM7LW45</accession>
<dbReference type="EMBL" id="AP023356">
    <property type="protein sequence ID" value="BCJ43421.1"/>
    <property type="molecule type" value="Genomic_DNA"/>
</dbReference>